<protein>
    <recommendedName>
        <fullName evidence="2">Roadblock/LAMTOR2 domain-containing protein</fullName>
    </recommendedName>
</protein>
<evidence type="ECO:0008006" key="2">
    <source>
        <dbReference type="Google" id="ProtNLM"/>
    </source>
</evidence>
<dbReference type="InterPro" id="IPR046600">
    <property type="entry name" value="DUF6659"/>
</dbReference>
<name>A0A075HUI5_9ARCH</name>
<accession>A0A075HUI5</accession>
<organism evidence="1">
    <name type="scientific">uncultured marine thaumarchaeote KM3_86_E11</name>
    <dbReference type="NCBI Taxonomy" id="1456321"/>
    <lineage>
        <taxon>Archaea</taxon>
        <taxon>Nitrososphaerota</taxon>
        <taxon>environmental samples</taxon>
    </lineage>
</organism>
<reference evidence="1" key="1">
    <citation type="journal article" date="2014" name="Genome Biol. Evol.">
        <title>Pangenome evidence for extensive interdomain horizontal transfer affecting lineage core and shell genes in uncultured planktonic thaumarchaeota and euryarchaeota.</title>
        <authorList>
            <person name="Deschamps P."/>
            <person name="Zivanovic Y."/>
            <person name="Moreira D."/>
            <person name="Rodriguez-Valera F."/>
            <person name="Lopez-Garcia P."/>
        </authorList>
    </citation>
    <scope>NUCLEOTIDE SEQUENCE</scope>
</reference>
<dbReference type="EMBL" id="KF901134">
    <property type="protein sequence ID" value="AIF19285.1"/>
    <property type="molecule type" value="Genomic_DNA"/>
</dbReference>
<proteinExistence type="predicted"/>
<sequence length="126" mass="14543">MNANKEAELLQIVEKILNLDSAMRFAAITDLNGKILEGIMKENKSSLESQKQQEKFCKDAAKARKMREVYDSKLGKVRYVHTERENVTQIHSYTKNCTIFITMEPELSITKKLQIITKIKKITSHL</sequence>
<evidence type="ECO:0000313" key="1">
    <source>
        <dbReference type="EMBL" id="AIF19285.1"/>
    </source>
</evidence>
<dbReference type="Pfam" id="PF20364">
    <property type="entry name" value="DUF6659"/>
    <property type="match status" value="1"/>
</dbReference>
<dbReference type="AlphaFoldDB" id="A0A075HUI5"/>